<sequence>MRGARAVAQLLDHLPRSVKRAVGGTPIVVDGEPLDPTVQIVLRMISAMPGSDFTETPEDEGRKALDREALIFGGAPLPVDVESLTVPSADGPIPARMYRPCGSRPAGLVIYFHGGGWVLGGLESHDATCSFLASNADVCVMSVDYRLAPEHPFPAGVDDAVAAFRFAVEHADALGIDPSAIAVAGDSAGGNLSAVVAQVTAATGEQSPALQVLLAPVVDMSVKRPSYKLFGTGFFLDEHHMDWYRERYLTDPDQALDPRVSPLLAEDVSGVASAYVAVAGFDVLRDEGIAYARRLREAGVPTVLRNHATLVHPFPAALTVGACRDAVREIVAAIRFGLAHADASRSA</sequence>
<dbReference type="EMBL" id="BJOV01000005">
    <property type="protein sequence ID" value="GEE03460.1"/>
    <property type="molecule type" value="Genomic_DNA"/>
</dbReference>
<comment type="similarity">
    <text evidence="1">Belongs to the 'GDXG' lipolytic enzyme family.</text>
</comment>
<dbReference type="AlphaFoldDB" id="A0A7I9VEJ9"/>
<accession>A0A7I9VEJ9</accession>
<dbReference type="InterPro" id="IPR013094">
    <property type="entry name" value="AB_hydrolase_3"/>
</dbReference>
<dbReference type="InterPro" id="IPR029058">
    <property type="entry name" value="AB_hydrolase_fold"/>
</dbReference>
<dbReference type="PANTHER" id="PTHR48081">
    <property type="entry name" value="AB HYDROLASE SUPERFAMILY PROTEIN C4A8.06C"/>
    <property type="match status" value="1"/>
</dbReference>
<evidence type="ECO:0000256" key="2">
    <source>
        <dbReference type="ARBA" id="ARBA00022801"/>
    </source>
</evidence>
<reference evidence="5" key="1">
    <citation type="submission" date="2019-06" db="EMBL/GenBank/DDBJ databases">
        <title>Gordonia isolated from sludge of a wastewater treatment plant.</title>
        <authorList>
            <person name="Tamura T."/>
            <person name="Aoyama K."/>
            <person name="Kang Y."/>
            <person name="Saito S."/>
            <person name="Akiyama N."/>
            <person name="Yazawa K."/>
            <person name="Gonoi T."/>
            <person name="Mikami Y."/>
        </authorList>
    </citation>
    <scope>NUCLEOTIDE SEQUENCE [LARGE SCALE GENOMIC DNA]</scope>
    <source>
        <strain evidence="5">NBRC 107696</strain>
    </source>
</reference>
<dbReference type="PANTHER" id="PTHR48081:SF8">
    <property type="entry name" value="ALPHA_BETA HYDROLASE FOLD-3 DOMAIN-CONTAINING PROTEIN-RELATED"/>
    <property type="match status" value="1"/>
</dbReference>
<evidence type="ECO:0000313" key="4">
    <source>
        <dbReference type="EMBL" id="GEE03460.1"/>
    </source>
</evidence>
<dbReference type="InterPro" id="IPR050300">
    <property type="entry name" value="GDXG_lipolytic_enzyme"/>
</dbReference>
<keyword evidence="5" id="KW-1185">Reference proteome</keyword>
<gene>
    <name evidence="4" type="ORF">nbrc107696_39060</name>
</gene>
<evidence type="ECO:0000259" key="3">
    <source>
        <dbReference type="Pfam" id="PF07859"/>
    </source>
</evidence>
<name>A0A7I9VEJ9_9ACTN</name>
<comment type="caution">
    <text evidence="4">The sequence shown here is derived from an EMBL/GenBank/DDBJ whole genome shotgun (WGS) entry which is preliminary data.</text>
</comment>
<protein>
    <submittedName>
        <fullName evidence="4">Putative lipase/esterase LipN</fullName>
    </submittedName>
</protein>
<dbReference type="Gene3D" id="3.40.50.1820">
    <property type="entry name" value="alpha/beta hydrolase"/>
    <property type="match status" value="1"/>
</dbReference>
<evidence type="ECO:0000256" key="1">
    <source>
        <dbReference type="ARBA" id="ARBA00010515"/>
    </source>
</evidence>
<organism evidence="4 5">
    <name type="scientific">Gordonia spumicola</name>
    <dbReference type="NCBI Taxonomy" id="589161"/>
    <lineage>
        <taxon>Bacteria</taxon>
        <taxon>Bacillati</taxon>
        <taxon>Actinomycetota</taxon>
        <taxon>Actinomycetes</taxon>
        <taxon>Mycobacteriales</taxon>
        <taxon>Gordoniaceae</taxon>
        <taxon>Gordonia</taxon>
    </lineage>
</organism>
<dbReference type="Proteomes" id="UP000444960">
    <property type="component" value="Unassembled WGS sequence"/>
</dbReference>
<dbReference type="FunFam" id="3.40.50.1820:FF:000089">
    <property type="entry name" value="Alpha/beta hydrolase"/>
    <property type="match status" value="1"/>
</dbReference>
<dbReference type="GO" id="GO:0016787">
    <property type="term" value="F:hydrolase activity"/>
    <property type="evidence" value="ECO:0007669"/>
    <property type="project" value="UniProtKB-KW"/>
</dbReference>
<keyword evidence="2" id="KW-0378">Hydrolase</keyword>
<feature type="domain" description="Alpha/beta hydrolase fold-3" evidence="3">
    <location>
        <begin position="109"/>
        <end position="314"/>
    </location>
</feature>
<evidence type="ECO:0000313" key="5">
    <source>
        <dbReference type="Proteomes" id="UP000444960"/>
    </source>
</evidence>
<dbReference type="Pfam" id="PF07859">
    <property type="entry name" value="Abhydrolase_3"/>
    <property type="match status" value="1"/>
</dbReference>
<proteinExistence type="inferred from homology"/>
<dbReference type="SUPFAM" id="SSF53474">
    <property type="entry name" value="alpha/beta-Hydrolases"/>
    <property type="match status" value="1"/>
</dbReference>